<feature type="region of interest" description="Disordered" evidence="1">
    <location>
        <begin position="55"/>
        <end position="78"/>
    </location>
</feature>
<dbReference type="Proteomes" id="UP001259347">
    <property type="component" value="Unassembled WGS sequence"/>
</dbReference>
<keyword evidence="4" id="KW-1185">Reference proteome</keyword>
<dbReference type="RefSeq" id="WP_310017614.1">
    <property type="nucleotide sequence ID" value="NZ_JAVDUM010000002.1"/>
</dbReference>
<evidence type="ECO:0000256" key="2">
    <source>
        <dbReference type="SAM" id="Phobius"/>
    </source>
</evidence>
<sequence length="78" mass="8590">MDNGSFLFGFWMLPAAFTILVVAVTILLGTAFLANHLIGMAVGGIIGLIRERSRTRGLRSDEPVDGTTEEPPHRRRPR</sequence>
<keyword evidence="2" id="KW-1133">Transmembrane helix</keyword>
<reference evidence="3 4" key="1">
    <citation type="submission" date="2023-07" db="EMBL/GenBank/DDBJ databases">
        <title>Sorghum-associated microbial communities from plants grown in Nebraska, USA.</title>
        <authorList>
            <person name="Schachtman D."/>
        </authorList>
    </citation>
    <scope>NUCLEOTIDE SEQUENCE [LARGE SCALE GENOMIC DNA]</scope>
    <source>
        <strain evidence="3 4">2980</strain>
    </source>
</reference>
<accession>A0ABU1S940</accession>
<protein>
    <recommendedName>
        <fullName evidence="5">DUF2273 domain-containing protein</fullName>
    </recommendedName>
</protein>
<name>A0ABU1S940_9MICO</name>
<feature type="transmembrane region" description="Helical" evidence="2">
    <location>
        <begin position="7"/>
        <end position="26"/>
    </location>
</feature>
<evidence type="ECO:0000313" key="3">
    <source>
        <dbReference type="EMBL" id="MDR6866128.1"/>
    </source>
</evidence>
<evidence type="ECO:0008006" key="5">
    <source>
        <dbReference type="Google" id="ProtNLM"/>
    </source>
</evidence>
<evidence type="ECO:0000313" key="4">
    <source>
        <dbReference type="Proteomes" id="UP001259347"/>
    </source>
</evidence>
<comment type="caution">
    <text evidence="3">The sequence shown here is derived from an EMBL/GenBank/DDBJ whole genome shotgun (WGS) entry which is preliminary data.</text>
</comment>
<dbReference type="EMBL" id="JAVDUM010000002">
    <property type="protein sequence ID" value="MDR6866128.1"/>
    <property type="molecule type" value="Genomic_DNA"/>
</dbReference>
<keyword evidence="2" id="KW-0812">Transmembrane</keyword>
<organism evidence="3 4">
    <name type="scientific">Microbacterium resistens</name>
    <dbReference type="NCBI Taxonomy" id="156977"/>
    <lineage>
        <taxon>Bacteria</taxon>
        <taxon>Bacillati</taxon>
        <taxon>Actinomycetota</taxon>
        <taxon>Actinomycetes</taxon>
        <taxon>Micrococcales</taxon>
        <taxon>Microbacteriaceae</taxon>
        <taxon>Microbacterium</taxon>
    </lineage>
</organism>
<proteinExistence type="predicted"/>
<gene>
    <name evidence="3" type="ORF">J2Y69_000713</name>
</gene>
<feature type="transmembrane region" description="Helical" evidence="2">
    <location>
        <begin position="32"/>
        <end position="49"/>
    </location>
</feature>
<keyword evidence="2" id="KW-0472">Membrane</keyword>
<evidence type="ECO:0000256" key="1">
    <source>
        <dbReference type="SAM" id="MobiDB-lite"/>
    </source>
</evidence>